<dbReference type="EMBL" id="JAWHZD010000024">
    <property type="protein sequence ID" value="MDV0844413.1"/>
    <property type="molecule type" value="Genomic_DNA"/>
</dbReference>
<reference evidence="1" key="1">
    <citation type="submission" date="2023-10" db="EMBL/GenBank/DDBJ databases">
        <title>Surveillance and assessment of the effects of hospital wastewater treatment on clearance of pathogenic bacterial and antimicrobial resistance genes.</title>
        <authorList>
            <person name="Wu Y."/>
        </authorList>
    </citation>
    <scope>NUCLEOTIDE SEQUENCE</scope>
    <source>
        <strain evidence="1">23-M-SRM-33-1</strain>
    </source>
</reference>
<name>A0AAW8XVY4_9ENTR</name>
<dbReference type="AlphaFoldDB" id="A0AAW8XVY4"/>
<proteinExistence type="predicted"/>
<organism evidence="1 2">
    <name type="scientific">Klebsiella quasipneumoniae subsp. quasipneumoniae</name>
    <dbReference type="NCBI Taxonomy" id="1667327"/>
    <lineage>
        <taxon>Bacteria</taxon>
        <taxon>Pseudomonadati</taxon>
        <taxon>Pseudomonadota</taxon>
        <taxon>Gammaproteobacteria</taxon>
        <taxon>Enterobacterales</taxon>
        <taxon>Enterobacteriaceae</taxon>
        <taxon>Klebsiella/Raoultella group</taxon>
        <taxon>Klebsiella</taxon>
        <taxon>Klebsiella pneumoniae complex</taxon>
    </lineage>
</organism>
<sequence length="343" mass="38036">MTQSTFVFDGHLTAVEPLTVTIKNTQGRLPRNGGFDAPAYWPATTTRGSLRHAAHRVVLMFNEDNQRPPFDLAEHFMLAQGVDIVGDISAPADDEVNSDRHLREGNPMLSLFGIWGLPSKANIGNGFPITANATAMFGGGARTIMFERSPELLETLDQSERNRLQTILEEQTLASADVGVLKDKQKELKKQLKTAPNDEKRVLFDQLAALDAQIQDRKDQKGEARESIRRPIDQYEAICAGTVMEHRMSLKSVSQIELGFFIAALLEFARSPRMGGHQAHNCGLVSGSWDVKTWPPKALSPVTIGKIEFDGEGFRVEGEVLHLAYDAWRNDVTSSFHKVKKDA</sequence>
<evidence type="ECO:0000313" key="2">
    <source>
        <dbReference type="Proteomes" id="UP001284547"/>
    </source>
</evidence>
<evidence type="ECO:0000313" key="1">
    <source>
        <dbReference type="EMBL" id="MDV0844413.1"/>
    </source>
</evidence>
<protein>
    <submittedName>
        <fullName evidence="1">CRISPR-associated protein Csf2</fullName>
    </submittedName>
</protein>
<comment type="caution">
    <text evidence="1">The sequence shown here is derived from an EMBL/GenBank/DDBJ whole genome shotgun (WGS) entry which is preliminary data.</text>
</comment>
<dbReference type="RefSeq" id="WP_270803062.1">
    <property type="nucleotide sequence ID" value="NZ_JAWHZD010000024.1"/>
</dbReference>
<dbReference type="Proteomes" id="UP001284547">
    <property type="component" value="Unassembled WGS sequence"/>
</dbReference>
<gene>
    <name evidence="1" type="ORF">RZP41_24680</name>
</gene>
<accession>A0AAW8XVY4</accession>